<evidence type="ECO:0000313" key="3">
    <source>
        <dbReference type="Proteomes" id="UP000660265"/>
    </source>
</evidence>
<dbReference type="InterPro" id="IPR021961">
    <property type="entry name" value="McrB_DNA-bd"/>
</dbReference>
<proteinExistence type="predicted"/>
<evidence type="ECO:0000313" key="2">
    <source>
        <dbReference type="EMBL" id="GGJ88102.1"/>
    </source>
</evidence>
<accession>A0ABQ2E2F4</accession>
<gene>
    <name evidence="2" type="ORF">GCM10011583_19430</name>
</gene>
<sequence>MGMSGLLREIAATYDADAKTKRDVVGQIVLRGVGERTDLSLPPSFFAKGYGGQSSAAATPWIGVFDPAINSKPGKGLYLAYIFSADLKTVSLTLQQGITHLEDRLGRGQARQDHLRLQAKRLRRAVERQRRAGWIDEPTLRHHADRPRAYEAASVIARSYELAELPDDAVLADDLAHAAELLRRTAIAEEAWYFSDGEGELEVNFAPDGHGASAEDPLAGFHPKDSSDYVANIVARQQVKKRHHEALIDSFGHHVVARGYTPTTRLMHPKDLVLHRTSEGRTPQAEWLVEAKVVRAGNPTEAVRQVVGQLFEYSHFLYRERQLKEPHLIGLFTQDIGVYSRYLESKGIASIWRSGGGWDGSQSAARWGMTG</sequence>
<organism evidence="2 3">
    <name type="scientific">Streptomyces camponoticapitis</name>
    <dbReference type="NCBI Taxonomy" id="1616125"/>
    <lineage>
        <taxon>Bacteria</taxon>
        <taxon>Bacillati</taxon>
        <taxon>Actinomycetota</taxon>
        <taxon>Actinomycetes</taxon>
        <taxon>Kitasatosporales</taxon>
        <taxon>Streptomycetaceae</taxon>
        <taxon>Streptomyces</taxon>
    </lineage>
</organism>
<evidence type="ECO:0000259" key="1">
    <source>
        <dbReference type="Pfam" id="PF12102"/>
    </source>
</evidence>
<keyword evidence="3" id="KW-1185">Reference proteome</keyword>
<comment type="caution">
    <text evidence="2">The sequence shown here is derived from an EMBL/GenBank/DDBJ whole genome shotgun (WGS) entry which is preliminary data.</text>
</comment>
<dbReference type="Pfam" id="PF12102">
    <property type="entry name" value="MrcB_N"/>
    <property type="match status" value="1"/>
</dbReference>
<dbReference type="Proteomes" id="UP000660265">
    <property type="component" value="Unassembled WGS sequence"/>
</dbReference>
<dbReference type="EMBL" id="BMMV01000005">
    <property type="protein sequence ID" value="GGJ88102.1"/>
    <property type="molecule type" value="Genomic_DNA"/>
</dbReference>
<feature type="domain" description="Type IV methyl-directed restriction enzyme EcoKMcrB subunit DNA-binding" evidence="1">
    <location>
        <begin position="42"/>
        <end position="180"/>
    </location>
</feature>
<dbReference type="Gene3D" id="3.30.920.90">
    <property type="match status" value="1"/>
</dbReference>
<protein>
    <recommendedName>
        <fullName evidence="1">Type IV methyl-directed restriction enzyme EcoKMcrB subunit DNA-binding domain-containing protein</fullName>
    </recommendedName>
</protein>
<reference evidence="3" key="1">
    <citation type="journal article" date="2019" name="Int. J. Syst. Evol. Microbiol.">
        <title>The Global Catalogue of Microorganisms (GCM) 10K type strain sequencing project: providing services to taxonomists for standard genome sequencing and annotation.</title>
        <authorList>
            <consortium name="The Broad Institute Genomics Platform"/>
            <consortium name="The Broad Institute Genome Sequencing Center for Infectious Disease"/>
            <person name="Wu L."/>
            <person name="Ma J."/>
        </authorList>
    </citation>
    <scope>NUCLEOTIDE SEQUENCE [LARGE SCALE GENOMIC DNA]</scope>
    <source>
        <strain evidence="3">CGMCC 4.7275</strain>
    </source>
</reference>
<name>A0ABQ2E2F4_9ACTN</name>
<dbReference type="RefSeq" id="WP_189106956.1">
    <property type="nucleotide sequence ID" value="NZ_BMMV01000005.1"/>
</dbReference>